<feature type="region of interest" description="Disordered" evidence="2">
    <location>
        <begin position="1012"/>
        <end position="1246"/>
    </location>
</feature>
<feature type="region of interest" description="Disordered" evidence="2">
    <location>
        <begin position="760"/>
        <end position="781"/>
    </location>
</feature>
<feature type="compositionally biased region" description="Polar residues" evidence="2">
    <location>
        <begin position="1072"/>
        <end position="1082"/>
    </location>
</feature>
<dbReference type="SMART" id="SM00324">
    <property type="entry name" value="RhoGAP"/>
    <property type="match status" value="1"/>
</dbReference>
<feature type="region of interest" description="Disordered" evidence="2">
    <location>
        <begin position="167"/>
        <end position="268"/>
    </location>
</feature>
<feature type="region of interest" description="Disordered" evidence="2">
    <location>
        <begin position="539"/>
        <end position="565"/>
    </location>
</feature>
<dbReference type="AlphaFoldDB" id="A0A1S3KEM9"/>
<sequence length="1268" mass="141498">MCPQPVQAMSAEFYLGSNSDSDTHSDHTGRLAGDASGDQQDDGQLLQHGSGQIGLKAVINPLNAGGIGSLGSIWYEERRGRTVGKGRSLSSDTLLSQKANYVNVDMRESVLIANAQRHFYRTTSTQEGQQRSYAGYNDRLLIPQNGLTVEDSNVLMLVDHTGVRKSAEIKTTETPGSQRPFETHMGAQSQHRDRPLSDNMSKWGNGHRYSGAVNSHWSGHSDPSDRGSSSGERNGISYTLGKGANLPRNWTSPEFSTLDSPRTDYSQSGVNVLSENMSEIGSPWSSRGRPRNDPQMTLDVHTERHSFPRQWTSPSLRYEDGFTSHSKIQNNRKRNKEFDYLTDARVAVVKNSETRTGEGEGHGAFMRQHSYDSTFQNVTSNVDRERLEDGVHRATRPTLKHSISSEPNFMRPRTYFTSTGGHPRSRSEGSREEEEEDADDGGFLSWSPRGRKIPRNRPSLQRKTGLTKITENLGLVLSNRKKTSHYSSESDLQGYYGYFTDEDNKDDDDVDNDDYGFLSSSTGSFTNLTSYSSLAMQKERSPSTSRRILPKKWRKQKPPSTASTTQMWTAEGNCTWCSMSGRKVVLTPTNLLSLSDKEWSALQKIALAKLQGMNLGCPIAIPKDGSGSQKQKKKYFALKKKSHTTHLGDLIDNIKDNFRDKSKEKENKDHHPGGLVFGIPLSKCISNDLALKRRKLSLLQERQDDGCNTQRRKSSSSSTSSSATQDGSSSLLQLPVDLAHRKNDSSESLSNLEGRRGSSQLIDALTLSPRTERRPSFTPNSTPQVPYIVNTCFKHIETYGLRVLGIFRVGSSKKRSKQLRDEFDSGKDVKLNEEHNPHDVAALLKEFFRDLPEPLLTRDLYASFVAARRITDRPTQLEAMRCLVSLLPRPNRDTLLRLVKFLSKVAQHSTDAVDESGQLLPGNKMDSLNLAILFGPNILHNAKSGLSEFQVERTERAEERDEVNQVVKDMIENHQDIFEVPAEMLDEVMKLLTDMDPEGVDYLLQRKAGEQFSFEPEQDTSVSVTDSDTSSLPRPSRTDTTEYTTRPRTVREAKALQQSRNRDAQGRDRSSETYLQSSQTDQLHLPAEYSNRRGSSADSRTGRTEGSGAASSKRLPITRGKSDSQIAKQVSIRPPKLTVSKADSPEDRKRKESRLSYMSTSSATNSPSTPDSLRWLSDSPPNSPIHTLEPPKETYGRGSRKHSQSRSRSDSCSSNLSTGSSSLQRPLAMGTGPGMPVPAPGSAEWQKERWRHWEMLAKDGNDEQETLV</sequence>
<feature type="compositionally biased region" description="Basic and acidic residues" evidence="2">
    <location>
        <begin position="1049"/>
        <end position="1071"/>
    </location>
</feature>
<proteinExistence type="predicted"/>
<evidence type="ECO:0000313" key="5">
    <source>
        <dbReference type="RefSeq" id="XP_013421085.1"/>
    </source>
</evidence>
<feature type="region of interest" description="Disordered" evidence="2">
    <location>
        <begin position="702"/>
        <end position="729"/>
    </location>
</feature>
<reference evidence="5" key="1">
    <citation type="submission" date="2025-08" db="UniProtKB">
        <authorList>
            <consortium name="RefSeq"/>
        </authorList>
    </citation>
    <scope>IDENTIFICATION</scope>
    <source>
        <tissue evidence="5">Gonads</tissue>
    </source>
</reference>
<dbReference type="GeneID" id="106181300"/>
<evidence type="ECO:0000313" key="4">
    <source>
        <dbReference type="Proteomes" id="UP000085678"/>
    </source>
</evidence>
<feature type="compositionally biased region" description="Low complexity" evidence="2">
    <location>
        <begin position="1019"/>
        <end position="1035"/>
    </location>
</feature>
<feature type="domain" description="Rho-GAP" evidence="3">
    <location>
        <begin position="765"/>
        <end position="978"/>
    </location>
</feature>
<feature type="region of interest" description="Disordered" evidence="2">
    <location>
        <begin position="16"/>
        <end position="47"/>
    </location>
</feature>
<keyword evidence="4" id="KW-1185">Reference proteome</keyword>
<accession>A0A1S3KEM9</accession>
<dbReference type="RefSeq" id="XP_013421085.1">
    <property type="nucleotide sequence ID" value="XM_013565631.2"/>
</dbReference>
<feature type="compositionally biased region" description="Low complexity" evidence="2">
    <location>
        <begin position="32"/>
        <end position="47"/>
    </location>
</feature>
<feature type="compositionally biased region" description="Basic residues" evidence="2">
    <location>
        <begin position="548"/>
        <end position="557"/>
    </location>
</feature>
<dbReference type="PROSITE" id="PS50238">
    <property type="entry name" value="RHOGAP"/>
    <property type="match status" value="1"/>
</dbReference>
<dbReference type="InterPro" id="IPR008936">
    <property type="entry name" value="Rho_GTPase_activation_prot"/>
</dbReference>
<dbReference type="PANTHER" id="PTHR12635">
    <property type="entry name" value="RHO-GTPASE-ACTIVATING PROTEIN 6 FAMILY MEMBER"/>
    <property type="match status" value="1"/>
</dbReference>
<feature type="compositionally biased region" description="Low complexity" evidence="2">
    <location>
        <begin position="715"/>
        <end position="729"/>
    </location>
</feature>
<name>A0A1S3KEM9_LINAN</name>
<dbReference type="GO" id="GO:0005096">
    <property type="term" value="F:GTPase activator activity"/>
    <property type="evidence" value="ECO:0007669"/>
    <property type="project" value="UniProtKB-KW"/>
</dbReference>
<dbReference type="SUPFAM" id="SSF48350">
    <property type="entry name" value="GTPase activation domain, GAP"/>
    <property type="match status" value="1"/>
</dbReference>
<keyword evidence="1" id="KW-0343">GTPase activation</keyword>
<feature type="compositionally biased region" description="Low complexity" evidence="2">
    <location>
        <begin position="1156"/>
        <end position="1172"/>
    </location>
</feature>
<evidence type="ECO:0000256" key="2">
    <source>
        <dbReference type="SAM" id="MobiDB-lite"/>
    </source>
</evidence>
<evidence type="ECO:0000256" key="1">
    <source>
        <dbReference type="ARBA" id="ARBA00022468"/>
    </source>
</evidence>
<gene>
    <name evidence="5" type="primary">LOC106181300</name>
</gene>
<dbReference type="InterPro" id="IPR037863">
    <property type="entry name" value="RHOGAP6/36"/>
</dbReference>
<organism evidence="4 5">
    <name type="scientific">Lingula anatina</name>
    <name type="common">Brachiopod</name>
    <name type="synonym">Lingula unguis</name>
    <dbReference type="NCBI Taxonomy" id="7574"/>
    <lineage>
        <taxon>Eukaryota</taxon>
        <taxon>Metazoa</taxon>
        <taxon>Spiralia</taxon>
        <taxon>Lophotrochozoa</taxon>
        <taxon>Brachiopoda</taxon>
        <taxon>Linguliformea</taxon>
        <taxon>Lingulata</taxon>
        <taxon>Lingulida</taxon>
        <taxon>Linguloidea</taxon>
        <taxon>Lingulidae</taxon>
        <taxon>Lingula</taxon>
    </lineage>
</organism>
<dbReference type="Proteomes" id="UP000085678">
    <property type="component" value="Unplaced"/>
</dbReference>
<dbReference type="KEGG" id="lak:106181300"/>
<dbReference type="Pfam" id="PF00620">
    <property type="entry name" value="RhoGAP"/>
    <property type="match status" value="1"/>
</dbReference>
<feature type="region of interest" description="Disordered" evidence="2">
    <location>
        <begin position="402"/>
        <end position="458"/>
    </location>
</feature>
<dbReference type="STRING" id="7574.A0A1S3KEM9"/>
<dbReference type="InParanoid" id="A0A1S3KEM9"/>
<dbReference type="PANTHER" id="PTHR12635:SF7">
    <property type="entry name" value="RHO GTPASE ACTIVATING PROTEIN 6-RELATED"/>
    <property type="match status" value="1"/>
</dbReference>
<feature type="compositionally biased region" description="Polar residues" evidence="2">
    <location>
        <begin position="248"/>
        <end position="268"/>
    </location>
</feature>
<evidence type="ECO:0000259" key="3">
    <source>
        <dbReference type="PROSITE" id="PS50238"/>
    </source>
</evidence>
<dbReference type="InterPro" id="IPR000198">
    <property type="entry name" value="RhoGAP_dom"/>
</dbReference>
<dbReference type="GO" id="GO:0007165">
    <property type="term" value="P:signal transduction"/>
    <property type="evidence" value="ECO:0007669"/>
    <property type="project" value="InterPro"/>
</dbReference>
<dbReference type="Gene3D" id="1.10.555.10">
    <property type="entry name" value="Rho GTPase activation protein"/>
    <property type="match status" value="1"/>
</dbReference>
<dbReference type="OrthoDB" id="10024839at2759"/>
<feature type="compositionally biased region" description="Low complexity" evidence="2">
    <location>
        <begin position="1210"/>
        <end position="1222"/>
    </location>
</feature>
<protein>
    <submittedName>
        <fullName evidence="5">Rho GTPase-activating protein 6 isoform X1</fullName>
    </submittedName>
</protein>
<feature type="compositionally biased region" description="Basic and acidic residues" evidence="2">
    <location>
        <begin position="1143"/>
        <end position="1154"/>
    </location>
</feature>
<feature type="compositionally biased region" description="Acidic residues" evidence="2">
    <location>
        <begin position="431"/>
        <end position="440"/>
    </location>
</feature>